<evidence type="ECO:0000259" key="1">
    <source>
        <dbReference type="SMART" id="SM00507"/>
    </source>
</evidence>
<reference evidence="2" key="1">
    <citation type="journal article" date="2014" name="Front. Microbiol.">
        <title>High frequency of phylogenetically diverse reductive dehalogenase-homologous genes in deep subseafloor sedimentary metagenomes.</title>
        <authorList>
            <person name="Kawai M."/>
            <person name="Futagami T."/>
            <person name="Toyoda A."/>
            <person name="Takaki Y."/>
            <person name="Nishi S."/>
            <person name="Hori S."/>
            <person name="Arai W."/>
            <person name="Tsubouchi T."/>
            <person name="Morono Y."/>
            <person name="Uchiyama I."/>
            <person name="Ito T."/>
            <person name="Fujiyama A."/>
            <person name="Inagaki F."/>
            <person name="Takami H."/>
        </authorList>
    </citation>
    <scope>NUCLEOTIDE SEQUENCE</scope>
    <source>
        <strain evidence="2">Expedition CK06-06</strain>
    </source>
</reference>
<protein>
    <recommendedName>
        <fullName evidence="1">HNH nuclease domain-containing protein</fullName>
    </recommendedName>
</protein>
<dbReference type="Pfam" id="PF01844">
    <property type="entry name" value="HNH"/>
    <property type="match status" value="1"/>
</dbReference>
<dbReference type="AlphaFoldDB" id="X1BQ07"/>
<dbReference type="Gene3D" id="1.10.30.50">
    <property type="match status" value="1"/>
</dbReference>
<dbReference type="GO" id="GO:0004519">
    <property type="term" value="F:endonuclease activity"/>
    <property type="evidence" value="ECO:0007669"/>
    <property type="project" value="InterPro"/>
</dbReference>
<dbReference type="EMBL" id="BART01025127">
    <property type="protein sequence ID" value="GAG97080.1"/>
    <property type="molecule type" value="Genomic_DNA"/>
</dbReference>
<dbReference type="GO" id="GO:0008270">
    <property type="term" value="F:zinc ion binding"/>
    <property type="evidence" value="ECO:0007669"/>
    <property type="project" value="InterPro"/>
</dbReference>
<name>X1BQ07_9ZZZZ</name>
<sequence>MTKEEFIYGWRIFVLGIGKNPDTDIMKELKGQIRRRDNYTCQQCGYTEKKLGYKLSVHHIDYDKKNNNINNLISLCRVCHSQTNF</sequence>
<accession>X1BQ07</accession>
<dbReference type="GO" id="GO:0003676">
    <property type="term" value="F:nucleic acid binding"/>
    <property type="evidence" value="ECO:0007669"/>
    <property type="project" value="InterPro"/>
</dbReference>
<comment type="caution">
    <text evidence="2">The sequence shown here is derived from an EMBL/GenBank/DDBJ whole genome shotgun (WGS) entry which is preliminary data.</text>
</comment>
<feature type="non-terminal residue" evidence="2">
    <location>
        <position position="85"/>
    </location>
</feature>
<dbReference type="InterPro" id="IPR002711">
    <property type="entry name" value="HNH"/>
</dbReference>
<organism evidence="2">
    <name type="scientific">marine sediment metagenome</name>
    <dbReference type="NCBI Taxonomy" id="412755"/>
    <lineage>
        <taxon>unclassified sequences</taxon>
        <taxon>metagenomes</taxon>
        <taxon>ecological metagenomes</taxon>
    </lineage>
</organism>
<dbReference type="SMART" id="SM00507">
    <property type="entry name" value="HNHc"/>
    <property type="match status" value="1"/>
</dbReference>
<evidence type="ECO:0000313" key="2">
    <source>
        <dbReference type="EMBL" id="GAG97080.1"/>
    </source>
</evidence>
<proteinExistence type="predicted"/>
<feature type="domain" description="HNH nuclease" evidence="1">
    <location>
        <begin position="28"/>
        <end position="81"/>
    </location>
</feature>
<gene>
    <name evidence="2" type="ORF">S01H4_45178</name>
</gene>
<dbReference type="InterPro" id="IPR003615">
    <property type="entry name" value="HNH_nuc"/>
</dbReference>